<dbReference type="Proteomes" id="UP001642483">
    <property type="component" value="Unassembled WGS sequence"/>
</dbReference>
<dbReference type="InterPro" id="IPR011333">
    <property type="entry name" value="SKP1/BTB/POZ_sf"/>
</dbReference>
<dbReference type="SMART" id="SM00612">
    <property type="entry name" value="Kelch"/>
    <property type="match status" value="6"/>
</dbReference>
<dbReference type="SUPFAM" id="SSF117281">
    <property type="entry name" value="Kelch motif"/>
    <property type="match status" value="2"/>
</dbReference>
<reference evidence="4 5" key="1">
    <citation type="submission" date="2024-02" db="EMBL/GenBank/DDBJ databases">
        <authorList>
            <person name="Daric V."/>
            <person name="Darras S."/>
        </authorList>
    </citation>
    <scope>NUCLEOTIDE SEQUENCE [LARGE SCALE GENOMIC DNA]</scope>
</reference>
<dbReference type="InterPro" id="IPR006652">
    <property type="entry name" value="Kelch_1"/>
</dbReference>
<feature type="domain" description="BTB" evidence="3">
    <location>
        <begin position="25"/>
        <end position="92"/>
    </location>
</feature>
<evidence type="ECO:0000313" key="5">
    <source>
        <dbReference type="Proteomes" id="UP001642483"/>
    </source>
</evidence>
<dbReference type="Gene3D" id="3.30.710.10">
    <property type="entry name" value="Potassium Channel Kv1.1, Chain A"/>
    <property type="match status" value="1"/>
</dbReference>
<dbReference type="SMART" id="SM00225">
    <property type="entry name" value="BTB"/>
    <property type="match status" value="1"/>
</dbReference>
<keyword evidence="1" id="KW-0880">Kelch repeat</keyword>
<evidence type="ECO:0000259" key="3">
    <source>
        <dbReference type="PROSITE" id="PS50097"/>
    </source>
</evidence>
<dbReference type="Gene3D" id="2.120.10.80">
    <property type="entry name" value="Kelch-type beta propeller"/>
    <property type="match status" value="2"/>
</dbReference>
<comment type="caution">
    <text evidence="4">The sequence shown here is derived from an EMBL/GenBank/DDBJ whole genome shotgun (WGS) entry which is preliminary data.</text>
</comment>
<dbReference type="Pfam" id="PF07707">
    <property type="entry name" value="BACK"/>
    <property type="match status" value="2"/>
</dbReference>
<dbReference type="Pfam" id="PF01344">
    <property type="entry name" value="Kelch_1"/>
    <property type="match status" value="4"/>
</dbReference>
<dbReference type="InterPro" id="IPR011705">
    <property type="entry name" value="BACK"/>
</dbReference>
<accession>A0ABP0G1U9</accession>
<sequence>MEFNCTHSSETLNKLNEERKTNEGCDFTIKAEGEKFPVHKCVVGSFSEYFRAMFTVKMKESYLNEGIVEGISGPTMASIFDFMYTSNTILTHDNVYDVLEASEYLLIPTLIECCAKFFMKSMNGENCLKIRSYSNRYSMDDLVQAAETFISKNLRAVLKSFDFLQLNLDDVKALLKLENYEDLIDEDKFKSVADWTKYDNDTRRKHFYDLFQLIQLDYLSKTFLKDVVHAEELVRDSVDCMNKLLTSLISRISVASACKEKSGMKEHCRKIVKVFPNAANFLKHQSYSKQNSTDHQSPGGAHFLQFGVDDVMVMLQSKSDKKIPQDLVEEDKYKNAVAWTRHNLTERRKHFSDLFHLIQPNYLSMKFLTDVVHKEELIGQSTDCMRLLVTSLFSRIPELTYKKQKPPSDEIIVIGGFYCLQNIAKFNTKTKQWSDMPDTNIARMYPSAVNYNQQILLMGGCVHDTSFNSVEMLNLSDEKPMWDSNLPSMGEKRYRFASALLNGLVYCAGGKNDTDRLSSCESYNPEERKWSSIRNMNKKRSAHALVSAQGKLYALGGWDDKDHITNTAECYHPRNGKWKYIPPMKTCRGGLTAVVLNNEIYAIGGRDSSVEKYNLDRKTWIDVPSMKKKNRWGGSACVVDGFIWVFGGFDAKTVEFYDPATNKWQVSTNMDRERQYLCVLSI</sequence>
<dbReference type="PIRSF" id="PIRSF037037">
    <property type="entry name" value="Kelch-like_protein_gigaxonin"/>
    <property type="match status" value="1"/>
</dbReference>
<dbReference type="PROSITE" id="PS50097">
    <property type="entry name" value="BTB"/>
    <property type="match status" value="1"/>
</dbReference>
<evidence type="ECO:0000313" key="4">
    <source>
        <dbReference type="EMBL" id="CAK8685802.1"/>
    </source>
</evidence>
<dbReference type="EMBL" id="CAWYQH010000101">
    <property type="protein sequence ID" value="CAK8685802.1"/>
    <property type="molecule type" value="Genomic_DNA"/>
</dbReference>
<evidence type="ECO:0000256" key="2">
    <source>
        <dbReference type="ARBA" id="ARBA00022737"/>
    </source>
</evidence>
<dbReference type="PANTHER" id="PTHR45632">
    <property type="entry name" value="LD33804P"/>
    <property type="match status" value="1"/>
</dbReference>
<keyword evidence="2" id="KW-0677">Repeat</keyword>
<dbReference type="SMART" id="SM00875">
    <property type="entry name" value="BACK"/>
    <property type="match status" value="1"/>
</dbReference>
<dbReference type="Gene3D" id="1.25.40.420">
    <property type="match status" value="2"/>
</dbReference>
<organism evidence="4 5">
    <name type="scientific">Clavelina lepadiformis</name>
    <name type="common">Light-bulb sea squirt</name>
    <name type="synonym">Ascidia lepadiformis</name>
    <dbReference type="NCBI Taxonomy" id="159417"/>
    <lineage>
        <taxon>Eukaryota</taxon>
        <taxon>Metazoa</taxon>
        <taxon>Chordata</taxon>
        <taxon>Tunicata</taxon>
        <taxon>Ascidiacea</taxon>
        <taxon>Aplousobranchia</taxon>
        <taxon>Clavelinidae</taxon>
        <taxon>Clavelina</taxon>
    </lineage>
</organism>
<dbReference type="Pfam" id="PF00651">
    <property type="entry name" value="BTB"/>
    <property type="match status" value="1"/>
</dbReference>
<name>A0ABP0G1U9_CLALP</name>
<dbReference type="InterPro" id="IPR017096">
    <property type="entry name" value="BTB-kelch_protein"/>
</dbReference>
<dbReference type="InterPro" id="IPR015915">
    <property type="entry name" value="Kelch-typ_b-propeller"/>
</dbReference>
<proteinExistence type="predicted"/>
<dbReference type="SUPFAM" id="SSF54695">
    <property type="entry name" value="POZ domain"/>
    <property type="match status" value="1"/>
</dbReference>
<gene>
    <name evidence="4" type="ORF">CVLEPA_LOCUS16895</name>
</gene>
<dbReference type="InterPro" id="IPR000210">
    <property type="entry name" value="BTB/POZ_dom"/>
</dbReference>
<protein>
    <recommendedName>
        <fullName evidence="3">BTB domain-containing protein</fullName>
    </recommendedName>
</protein>
<keyword evidence="5" id="KW-1185">Reference proteome</keyword>
<evidence type="ECO:0000256" key="1">
    <source>
        <dbReference type="ARBA" id="ARBA00022441"/>
    </source>
</evidence>
<dbReference type="PANTHER" id="PTHR45632:SF17">
    <property type="entry name" value="KELCH-LIKE PROTEIN 31"/>
    <property type="match status" value="1"/>
</dbReference>